<feature type="compositionally biased region" description="Polar residues" evidence="1">
    <location>
        <begin position="92"/>
        <end position="118"/>
    </location>
</feature>
<evidence type="ECO:0000313" key="3">
    <source>
        <dbReference type="Proteomes" id="UP000193411"/>
    </source>
</evidence>
<accession>A0A1Y2HF44</accession>
<feature type="region of interest" description="Disordered" evidence="1">
    <location>
        <begin position="1"/>
        <end position="295"/>
    </location>
</feature>
<reference evidence="2 3" key="1">
    <citation type="submission" date="2016-07" db="EMBL/GenBank/DDBJ databases">
        <title>Pervasive Adenine N6-methylation of Active Genes in Fungi.</title>
        <authorList>
            <consortium name="DOE Joint Genome Institute"/>
            <person name="Mondo S.J."/>
            <person name="Dannebaum R.O."/>
            <person name="Kuo R.C."/>
            <person name="Labutti K."/>
            <person name="Haridas S."/>
            <person name="Kuo A."/>
            <person name="Salamov A."/>
            <person name="Ahrendt S.R."/>
            <person name="Lipzen A."/>
            <person name="Sullivan W."/>
            <person name="Andreopoulos W.B."/>
            <person name="Clum A."/>
            <person name="Lindquist E."/>
            <person name="Daum C."/>
            <person name="Ramamoorthy G.K."/>
            <person name="Gryganskyi A."/>
            <person name="Culley D."/>
            <person name="Magnuson J.K."/>
            <person name="James T.Y."/>
            <person name="O'Malley M.A."/>
            <person name="Stajich J.E."/>
            <person name="Spatafora J.W."/>
            <person name="Visel A."/>
            <person name="Grigoriev I.V."/>
        </authorList>
    </citation>
    <scope>NUCLEOTIDE SEQUENCE [LARGE SCALE GENOMIC DNA]</scope>
    <source>
        <strain evidence="2 3">PL171</strain>
    </source>
</reference>
<feature type="compositionally biased region" description="Polar residues" evidence="1">
    <location>
        <begin position="192"/>
        <end position="203"/>
    </location>
</feature>
<protein>
    <submittedName>
        <fullName evidence="2">Uncharacterized protein</fullName>
    </submittedName>
</protein>
<keyword evidence="3" id="KW-1185">Reference proteome</keyword>
<sequence>MGTSVTASSSSASAGSGTSHHTAPPRPGGSSSESVSINQLFSKFKSAGRSSSATPTSASSAATPSSSAATTSASSADAGHGGSSRSGPSSSFKTATLASKPSLANRTRSSPLLGTRPNSASSTNSSSSPSPWSRAVSQSSSSHSASGASASGGRAGGPGGPKSIHAPRPIQLPSRLYEQQHSGEVHKAKITLTRTSSSKSVIATTAPPPTDEASASKESSSSGPGPSGDAASSAPNASASTSSSAASATPAGPTAWSHVAARASGVPAKSSTNPSKMPPIDLAHPAHDRNLRPTANGRLPDTQTTTLMHHHLYTLTIISNQTAASNRKMHVWVPHLLWATSTVNRAGGIMTSSLATQTSITGHRRRHTTHMLGMATVATADFAPRRTTGRNSASTVGHTHITMTVTMNGGTARW</sequence>
<dbReference type="AlphaFoldDB" id="A0A1Y2HF44"/>
<evidence type="ECO:0000313" key="2">
    <source>
        <dbReference type="EMBL" id="ORZ33208.1"/>
    </source>
</evidence>
<name>A0A1Y2HF44_9FUNG</name>
<dbReference type="EMBL" id="MCFL01000037">
    <property type="protein sequence ID" value="ORZ33208.1"/>
    <property type="molecule type" value="Genomic_DNA"/>
</dbReference>
<feature type="compositionally biased region" description="Low complexity" evidence="1">
    <location>
        <begin position="1"/>
        <end position="19"/>
    </location>
</feature>
<gene>
    <name evidence="2" type="ORF">BCR44DRAFT_1205312</name>
</gene>
<evidence type="ECO:0000256" key="1">
    <source>
        <dbReference type="SAM" id="MobiDB-lite"/>
    </source>
</evidence>
<feature type="compositionally biased region" description="Low complexity" evidence="1">
    <location>
        <begin position="47"/>
        <end position="78"/>
    </location>
</feature>
<feature type="compositionally biased region" description="Polar residues" evidence="1">
    <location>
        <begin position="29"/>
        <end position="41"/>
    </location>
</feature>
<feature type="compositionally biased region" description="Low complexity" evidence="1">
    <location>
        <begin position="119"/>
        <end position="152"/>
    </location>
</feature>
<dbReference type="Proteomes" id="UP000193411">
    <property type="component" value="Unassembled WGS sequence"/>
</dbReference>
<feature type="compositionally biased region" description="Low complexity" evidence="1">
    <location>
        <begin position="216"/>
        <end position="257"/>
    </location>
</feature>
<comment type="caution">
    <text evidence="2">The sequence shown here is derived from an EMBL/GenBank/DDBJ whole genome shotgun (WGS) entry which is preliminary data.</text>
</comment>
<proteinExistence type="predicted"/>
<organism evidence="2 3">
    <name type="scientific">Catenaria anguillulae PL171</name>
    <dbReference type="NCBI Taxonomy" id="765915"/>
    <lineage>
        <taxon>Eukaryota</taxon>
        <taxon>Fungi</taxon>
        <taxon>Fungi incertae sedis</taxon>
        <taxon>Blastocladiomycota</taxon>
        <taxon>Blastocladiomycetes</taxon>
        <taxon>Blastocladiales</taxon>
        <taxon>Catenariaceae</taxon>
        <taxon>Catenaria</taxon>
    </lineage>
</organism>